<dbReference type="PANTHER" id="PTHR30461">
    <property type="entry name" value="DNA-INVERTASE FROM LAMBDOID PROPHAGE"/>
    <property type="match status" value="1"/>
</dbReference>
<evidence type="ECO:0000313" key="4">
    <source>
        <dbReference type="EMBL" id="XCC58566.1"/>
    </source>
</evidence>
<dbReference type="InterPro" id="IPR036162">
    <property type="entry name" value="Resolvase-like_N_sf"/>
</dbReference>
<organism evidence="4">
    <name type="scientific">Polynucleobacter sp. UK-FUSCHL-C3</name>
    <dbReference type="NCBI Taxonomy" id="2955208"/>
    <lineage>
        <taxon>Bacteria</taxon>
        <taxon>Pseudomonadati</taxon>
        <taxon>Pseudomonadota</taxon>
        <taxon>Betaproteobacteria</taxon>
        <taxon>Burkholderiales</taxon>
        <taxon>Burkholderiaceae</taxon>
        <taxon>Polynucleobacter</taxon>
    </lineage>
</organism>
<sequence>MPIAYSYIRFSSEKQAKGDSIRRQKDLASEYIERNSQLGLELDTSLQLTDEGLSAYKGVAQTKGSLGVFNRLVEDGKIERGSYLLVESLDRLSRQTPRKALAQLGALIDEGIVVVTLNDNKVYTSVSMDEDSGMSLMFAIMLMSRAHEESATKADRVSRAWRQKMLRVADGVQLTKRVPFWIVKEDRTKSIADKVAVVKRIFRLSAEGLGGQRITTLLNDEGVSPPTSKATRWGISSVKKVLNSEAVLGLLNTADGVRHENYYPRVISEKLWIKTRFQGVASKSTRDSHSVHPLSGLCVCAVCGATATRSGKSGRVRQDGTKNIWRTIGAKRSVGEVQYLKMMMRSKSLLATLS</sequence>
<dbReference type="InterPro" id="IPR038109">
    <property type="entry name" value="DNA_bind_recomb_sf"/>
</dbReference>
<name>A0AAU8A4P0_9BURK</name>
<evidence type="ECO:0000259" key="3">
    <source>
        <dbReference type="PROSITE" id="PS51736"/>
    </source>
</evidence>
<dbReference type="GO" id="GO:0000150">
    <property type="term" value="F:DNA strand exchange activity"/>
    <property type="evidence" value="ECO:0007669"/>
    <property type="project" value="InterPro"/>
</dbReference>
<dbReference type="PANTHER" id="PTHR30461:SF2">
    <property type="entry name" value="SERINE RECOMBINASE PINE-RELATED"/>
    <property type="match status" value="1"/>
</dbReference>
<keyword evidence="2" id="KW-0233">DNA recombination</keyword>
<dbReference type="SMART" id="SM00857">
    <property type="entry name" value="Resolvase"/>
    <property type="match status" value="1"/>
</dbReference>
<accession>A0AAU8A4P0</accession>
<protein>
    <submittedName>
        <fullName evidence="4">Recombinase family protein</fullName>
    </submittedName>
</protein>
<dbReference type="GO" id="GO:0003677">
    <property type="term" value="F:DNA binding"/>
    <property type="evidence" value="ECO:0007669"/>
    <property type="project" value="UniProtKB-KW"/>
</dbReference>
<dbReference type="Pfam" id="PF00239">
    <property type="entry name" value="Resolvase"/>
    <property type="match status" value="1"/>
</dbReference>
<reference evidence="4" key="1">
    <citation type="submission" date="2022-06" db="EMBL/GenBank/DDBJ databases">
        <title>New Polynucleobacter species.</title>
        <authorList>
            <person name="Hahn M.W."/>
        </authorList>
    </citation>
    <scope>NUCLEOTIDE SEQUENCE</scope>
    <source>
        <strain evidence="4">UK-FUSCHL-C3</strain>
    </source>
</reference>
<dbReference type="AlphaFoldDB" id="A0AAU8A4P0"/>
<dbReference type="InterPro" id="IPR006119">
    <property type="entry name" value="Resolv_N"/>
</dbReference>
<dbReference type="EMBL" id="CP099959">
    <property type="protein sequence ID" value="XCC58566.1"/>
    <property type="molecule type" value="Genomic_DNA"/>
</dbReference>
<dbReference type="Pfam" id="PF07508">
    <property type="entry name" value="Recombinase"/>
    <property type="match status" value="1"/>
</dbReference>
<dbReference type="InterPro" id="IPR050639">
    <property type="entry name" value="SSR_resolvase"/>
</dbReference>
<dbReference type="Gene3D" id="3.40.50.1390">
    <property type="entry name" value="Resolvase, N-terminal catalytic domain"/>
    <property type="match status" value="1"/>
</dbReference>
<dbReference type="CDD" id="cd00338">
    <property type="entry name" value="Ser_Recombinase"/>
    <property type="match status" value="1"/>
</dbReference>
<proteinExistence type="predicted"/>
<evidence type="ECO:0000256" key="2">
    <source>
        <dbReference type="ARBA" id="ARBA00023172"/>
    </source>
</evidence>
<evidence type="ECO:0000256" key="1">
    <source>
        <dbReference type="ARBA" id="ARBA00023125"/>
    </source>
</evidence>
<gene>
    <name evidence="4" type="ORF">NKE59_04605</name>
</gene>
<dbReference type="SUPFAM" id="SSF53041">
    <property type="entry name" value="Resolvase-like"/>
    <property type="match status" value="1"/>
</dbReference>
<feature type="domain" description="Resolvase/invertase-type recombinase catalytic" evidence="3">
    <location>
        <begin position="3"/>
        <end position="168"/>
    </location>
</feature>
<keyword evidence="1" id="KW-0238">DNA-binding</keyword>
<dbReference type="InterPro" id="IPR011109">
    <property type="entry name" value="DNA_bind_recombinase_dom"/>
</dbReference>
<dbReference type="Gene3D" id="3.90.1750.20">
    <property type="entry name" value="Putative Large Serine Recombinase, Chain B, Domain 2"/>
    <property type="match status" value="1"/>
</dbReference>
<dbReference type="RefSeq" id="WP_353439832.1">
    <property type="nucleotide sequence ID" value="NZ_CP099959.1"/>
</dbReference>
<dbReference type="PROSITE" id="PS51736">
    <property type="entry name" value="RECOMBINASES_3"/>
    <property type="match status" value="1"/>
</dbReference>